<feature type="region of interest" description="Disordered" evidence="1">
    <location>
        <begin position="147"/>
        <end position="203"/>
    </location>
</feature>
<feature type="region of interest" description="Disordered" evidence="1">
    <location>
        <begin position="260"/>
        <end position="303"/>
    </location>
</feature>
<feature type="region of interest" description="Disordered" evidence="1">
    <location>
        <begin position="498"/>
        <end position="542"/>
    </location>
</feature>
<evidence type="ECO:0000313" key="3">
    <source>
        <dbReference type="Proteomes" id="UP000326939"/>
    </source>
</evidence>
<feature type="compositionally biased region" description="Low complexity" evidence="1">
    <location>
        <begin position="265"/>
        <end position="277"/>
    </location>
</feature>
<keyword evidence="3" id="KW-1185">Reference proteome</keyword>
<gene>
    <name evidence="2" type="ORF">DKX38_029548</name>
</gene>
<feature type="compositionally biased region" description="Basic and acidic residues" evidence="1">
    <location>
        <begin position="193"/>
        <end position="203"/>
    </location>
</feature>
<dbReference type="InterPro" id="IPR044216">
    <property type="entry name" value="WDL7"/>
</dbReference>
<sequence length="624" mass="69153">MESDQTEHQVLLPTQSGCLMSWGYWVFLILVKEREREGVEMATEADNLHHHRHQNYGDKWSCLELSPATEESQQEVSISQTMDCDSISFGRYASDTLAWEKYSAFSHNRCQEELEKFKAPGLVAQKKAYFEEYYKKIRVMKGLQAEQETTQTDPNQNGQEIPAQEQNGVGSEASKEEIKPSNTCQEESVADVHGSKEENKHSNDYKIQVLDSHTTDIVNPSTGGINDEAEEDSYFDGNSGRARKDDEKRLCLSARITKHSMEGGSSSCVPSVKSSSKTTQNESAVSNEVKHGGSQLKKQGSSVREKSHHSGLSLCYLFSAICVRALCLHYQLPMAMFLLSFYDLNQGNVSSAANRTKLDCRISKDVVKRSQKPNPSVCREIKRKEDVSLASGKRITSKTSSNIKSDRVRSRRQLSEVQSSATVLLASLKTDKMVSLSSNMRGSLRKTSSTPKSLADRLPATSSVITRSAQRGSKEITNISRLRKISVDKRSCDGFGQRSLGLSGHHSLPKSRESGNQGPKVMLKNLSDRSKSNQNTVLKCGPISSVKGQRQKKGIDEIVAVLEQKSVSSKGTSIQRASNLKPVNKVKSDTISHLFAYNCYIPVCRPDVQSKGFKTEDANLALSV</sequence>
<protein>
    <recommendedName>
        <fullName evidence="4">TPX2 C-terminal domain-containing protein</fullName>
    </recommendedName>
</protein>
<dbReference type="PANTHER" id="PTHR47067">
    <property type="entry name" value="TPX2 (TARGETING PROTEIN FOR XKLP2) PROTEIN FAMILY-RELATED"/>
    <property type="match status" value="1"/>
</dbReference>
<evidence type="ECO:0008006" key="4">
    <source>
        <dbReference type="Google" id="ProtNLM"/>
    </source>
</evidence>
<evidence type="ECO:0000256" key="1">
    <source>
        <dbReference type="SAM" id="MobiDB-lite"/>
    </source>
</evidence>
<feature type="region of interest" description="Disordered" evidence="1">
    <location>
        <begin position="215"/>
        <end position="242"/>
    </location>
</feature>
<dbReference type="EMBL" id="VDCV01000019">
    <property type="protein sequence ID" value="KAB5512520.1"/>
    <property type="molecule type" value="Genomic_DNA"/>
</dbReference>
<evidence type="ECO:0000313" key="2">
    <source>
        <dbReference type="EMBL" id="KAB5512520.1"/>
    </source>
</evidence>
<feature type="compositionally biased region" description="Polar residues" evidence="1">
    <location>
        <begin position="215"/>
        <end position="224"/>
    </location>
</feature>
<accession>A0A5N5J2W8</accession>
<feature type="region of interest" description="Disordered" evidence="1">
    <location>
        <begin position="438"/>
        <end position="458"/>
    </location>
</feature>
<dbReference type="Proteomes" id="UP000326939">
    <property type="component" value="Chromosome 19"/>
</dbReference>
<reference evidence="3" key="1">
    <citation type="journal article" date="2019" name="Gigascience">
        <title>De novo genome assembly of the endangered Acer yangbiense, a plant species with extremely small populations endemic to Yunnan Province, China.</title>
        <authorList>
            <person name="Yang J."/>
            <person name="Wariss H.M."/>
            <person name="Tao L."/>
            <person name="Zhang R."/>
            <person name="Yun Q."/>
            <person name="Hollingsworth P."/>
            <person name="Dao Z."/>
            <person name="Luo G."/>
            <person name="Guo H."/>
            <person name="Ma Y."/>
            <person name="Sun W."/>
        </authorList>
    </citation>
    <scope>NUCLEOTIDE SEQUENCE [LARGE SCALE GENOMIC DNA]</scope>
    <source>
        <strain evidence="3">cv. br00</strain>
    </source>
</reference>
<feature type="compositionally biased region" description="Polar residues" evidence="1">
    <location>
        <begin position="438"/>
        <end position="452"/>
    </location>
</feature>
<name>A0A5N5J2W8_9ROSI</name>
<dbReference type="PANTHER" id="PTHR47067:SF4">
    <property type="entry name" value="PROTEIN WVD2-LIKE 7 ISOFORM X1"/>
    <property type="match status" value="1"/>
</dbReference>
<dbReference type="AlphaFoldDB" id="A0A5N5J2W8"/>
<feature type="region of interest" description="Disordered" evidence="1">
    <location>
        <begin position="389"/>
        <end position="411"/>
    </location>
</feature>
<organism evidence="2 3">
    <name type="scientific">Salix brachista</name>
    <dbReference type="NCBI Taxonomy" id="2182728"/>
    <lineage>
        <taxon>Eukaryota</taxon>
        <taxon>Viridiplantae</taxon>
        <taxon>Streptophyta</taxon>
        <taxon>Embryophyta</taxon>
        <taxon>Tracheophyta</taxon>
        <taxon>Spermatophyta</taxon>
        <taxon>Magnoliopsida</taxon>
        <taxon>eudicotyledons</taxon>
        <taxon>Gunneridae</taxon>
        <taxon>Pentapetalae</taxon>
        <taxon>rosids</taxon>
        <taxon>fabids</taxon>
        <taxon>Malpighiales</taxon>
        <taxon>Salicaceae</taxon>
        <taxon>Saliceae</taxon>
        <taxon>Salix</taxon>
    </lineage>
</organism>
<comment type="caution">
    <text evidence="2">The sequence shown here is derived from an EMBL/GenBank/DDBJ whole genome shotgun (WGS) entry which is preliminary data.</text>
</comment>
<proteinExistence type="predicted"/>
<feature type="compositionally biased region" description="Polar residues" evidence="1">
    <location>
        <begin position="147"/>
        <end position="169"/>
    </location>
</feature>